<dbReference type="InterPro" id="IPR027417">
    <property type="entry name" value="P-loop_NTPase"/>
</dbReference>
<evidence type="ECO:0000259" key="1">
    <source>
        <dbReference type="Pfam" id="PF01471"/>
    </source>
</evidence>
<gene>
    <name evidence="2" type="ORF">GCM10022226_56160</name>
</gene>
<dbReference type="Gene3D" id="1.10.101.10">
    <property type="entry name" value="PGBD-like superfamily/PGBD"/>
    <property type="match status" value="1"/>
</dbReference>
<dbReference type="InterPro" id="IPR036365">
    <property type="entry name" value="PGBD-like_sf"/>
</dbReference>
<evidence type="ECO:0000313" key="3">
    <source>
        <dbReference type="Proteomes" id="UP001500888"/>
    </source>
</evidence>
<dbReference type="SUPFAM" id="SSF47090">
    <property type="entry name" value="PGBD-like"/>
    <property type="match status" value="1"/>
</dbReference>
<dbReference type="Proteomes" id="UP001500888">
    <property type="component" value="Unassembled WGS sequence"/>
</dbReference>
<name>A0ABP7IWR0_9ACTN</name>
<dbReference type="EMBL" id="BAAAZR010000027">
    <property type="protein sequence ID" value="GAA3828160.1"/>
    <property type="molecule type" value="Genomic_DNA"/>
</dbReference>
<dbReference type="InterPro" id="IPR002477">
    <property type="entry name" value="Peptidoglycan-bd-like"/>
</dbReference>
<dbReference type="SUPFAM" id="SSF52540">
    <property type="entry name" value="P-loop containing nucleoside triphosphate hydrolases"/>
    <property type="match status" value="1"/>
</dbReference>
<sequence length="1701" mass="187971">MTPDLATLLFGRLPPAERGTLQRCATVGRFDAGLYERRLRGDGRDLSELVNDGRVQALSGPGERYRLEPSLRVCGWNQWWVDEGLSPGVAQVPRALAGLARELAGFYRDVDALEELRQLVVCDPVRAGERFRSLYAEADRDFDLVRCQDLVDALAASDRAHLVPIELARERDAYQVRLTARGQWSTAYHQSGRYLARDALERRLIALTGDDGTRVLQLYATGGMGKTMELRWFVARYCVTGDPLIPCAWIDFDAIDPVNAVRYPWLLLLEIAGQLNPQIAESPFQELLRDHERYRRALSRTAIPDTALLGEVASAAADAEDITQRFLAALAEARGVDRAVVVFDTLEEVILRPVADPGVVVGLLRRLHDSASTLRLVLSGRYDVRERLAGFAEAFPEAESLRVRPFDEEEARRYLASRGVTQDALATAMIRKSGGLPFSLALFGDLAQGNPGLTPLEVDQAEGLALLYCLDRILERIPDDRIRWLLRYGVVPRRLDLDFVVRVLPPFLTRGMSGDAPDDDPETDDRPPRKTKIFLTSAEPGGLALRDLWAELTRYASAYSWVTEVAPGVLMFHENLRGPVRAFLRDHDVFARLHAAAADYFGARREAEPALWSRWTREMIYHMLHVWGPEALALWRGELETARRLGRDDVAGELAADLLSGDYQDLDGEPLPDLVTHKAWYEAHVELARVAVAQARGQSAAGAAGASWSAAESSLAAASLLLAGHPEIGRASPDHLVADACVHVVRGRREQAASQIERAYQEGMPLAAEPDALMVLADLGDRESLRRAYDRATELDRRAGTERGTGDPTQAVERGLAAAMAYVALRLGDTEAAEGRLSSALSWYERAGRDGIPARAETLIRLGRPSDAVEAVIPATSQVPVAAPLESPTPSTRRREGVLTAAEAMLMMRRPQDALRLLEQFGLGDTVQAAIIAARAHGDLLETDEGLLEAARRSEVLDAEYAALTLETLWLHLRKTGNLRLAERQVESLWRHPELPADLDLSFRHGRVELLWERDQADAAREALEELVERAHDGPPDRLVRAGVTGLALGDPSFTRTVLRGLREIDEVGARLTLLAGLRRCPSIGDRELARALAQESLDPWLVERDEVAYADADRAVLDLTAAEVARLNGRGDLSRRLLFEGTNVLGEYTPLVWLDWIEAMDRLGAARHDEAEPPTTFAPRHRGHREFDAAYLIALARRRLPVDPHEVTARRLRDAADLLADSVVKTARHAELHEGMCELALAQGRREAARGAAVSAQDLWTELGRDRRARIARDTLIPGPGEPSAPITVVTHAGDELFVRIEVARSEPGAGNGLVVRVEGTGTSATELTPLPSWFERGNSANRVSVEQLARPDEWGRSAGRVLGMLAERLGPRPDGKPTDIRLVATTLVAAPWELTRIPDERLVAFDELRYLYRGIGVKDGLRVEAEAVQRVLARLGLPHDEVNRALGHETAADLRDFQSQAKLRDNGRLRRSTWRALHTALRTARAGRPPHVLLIQPDQRASVRRQRGLRGSVADAEAIYRDHSARLTILENPGRRTIERQRDELRLDEPVDVVHVLAAMDNRFKDPGLSFLGEDVDILFPRDLGVLIRSLRQDIPPLLILDAIQPSTTGERSRALLQRNDIADQSLALDGVWTILATGLADGSARISQMTTLARTLVNGEGPGEIWRALQAVSNDLPFATTAVFSKLRPDAMFRPGMQ</sequence>
<accession>A0ABP7IWR0</accession>
<feature type="domain" description="Peptidoglycan binding-like" evidence="1">
    <location>
        <begin position="1428"/>
        <end position="1479"/>
    </location>
</feature>
<proteinExistence type="predicted"/>
<comment type="caution">
    <text evidence="2">The sequence shown here is derived from an EMBL/GenBank/DDBJ whole genome shotgun (WGS) entry which is preliminary data.</text>
</comment>
<protein>
    <recommendedName>
        <fullName evidence="1">Peptidoglycan binding-like domain-containing protein</fullName>
    </recommendedName>
</protein>
<evidence type="ECO:0000313" key="2">
    <source>
        <dbReference type="EMBL" id="GAA3828160.1"/>
    </source>
</evidence>
<organism evidence="2 3">
    <name type="scientific">Sphaerisporangium flaviroseum</name>
    <dbReference type="NCBI Taxonomy" id="509199"/>
    <lineage>
        <taxon>Bacteria</taxon>
        <taxon>Bacillati</taxon>
        <taxon>Actinomycetota</taxon>
        <taxon>Actinomycetes</taxon>
        <taxon>Streptosporangiales</taxon>
        <taxon>Streptosporangiaceae</taxon>
        <taxon>Sphaerisporangium</taxon>
    </lineage>
</organism>
<reference evidence="3" key="1">
    <citation type="journal article" date="2019" name="Int. J. Syst. Evol. Microbiol.">
        <title>The Global Catalogue of Microorganisms (GCM) 10K type strain sequencing project: providing services to taxonomists for standard genome sequencing and annotation.</title>
        <authorList>
            <consortium name="The Broad Institute Genomics Platform"/>
            <consortium name="The Broad Institute Genome Sequencing Center for Infectious Disease"/>
            <person name="Wu L."/>
            <person name="Ma J."/>
        </authorList>
    </citation>
    <scope>NUCLEOTIDE SEQUENCE [LARGE SCALE GENOMIC DNA]</scope>
    <source>
        <strain evidence="3">JCM 16908</strain>
    </source>
</reference>
<dbReference type="RefSeq" id="WP_344946563.1">
    <property type="nucleotide sequence ID" value="NZ_BAAAZR010000027.1"/>
</dbReference>
<dbReference type="Pfam" id="PF01471">
    <property type="entry name" value="PG_binding_1"/>
    <property type="match status" value="1"/>
</dbReference>
<keyword evidence="3" id="KW-1185">Reference proteome</keyword>
<dbReference type="InterPro" id="IPR036366">
    <property type="entry name" value="PGBDSf"/>
</dbReference>